<dbReference type="Proteomes" id="UP000462212">
    <property type="component" value="Unassembled WGS sequence"/>
</dbReference>
<organism evidence="2 3">
    <name type="scientific">Lachnellula subtilissima</name>
    <dbReference type="NCBI Taxonomy" id="602034"/>
    <lineage>
        <taxon>Eukaryota</taxon>
        <taxon>Fungi</taxon>
        <taxon>Dikarya</taxon>
        <taxon>Ascomycota</taxon>
        <taxon>Pezizomycotina</taxon>
        <taxon>Leotiomycetes</taxon>
        <taxon>Helotiales</taxon>
        <taxon>Lachnaceae</taxon>
        <taxon>Lachnellula</taxon>
    </lineage>
</organism>
<dbReference type="Pfam" id="PF06985">
    <property type="entry name" value="HET"/>
    <property type="match status" value="1"/>
</dbReference>
<dbReference type="OrthoDB" id="2958217at2759"/>
<reference evidence="2 3" key="1">
    <citation type="submission" date="2018-05" db="EMBL/GenBank/DDBJ databases">
        <title>Genome sequencing and assembly of the regulated plant pathogen Lachnellula willkommii and related sister species for the development of diagnostic species identification markers.</title>
        <authorList>
            <person name="Giroux E."/>
            <person name="Bilodeau G."/>
        </authorList>
    </citation>
    <scope>NUCLEOTIDE SEQUENCE [LARGE SCALE GENOMIC DNA]</scope>
    <source>
        <strain evidence="2 3">CBS 197.66</strain>
    </source>
</reference>
<dbReference type="PANTHER" id="PTHR33112:SF16">
    <property type="entry name" value="HETEROKARYON INCOMPATIBILITY DOMAIN-CONTAINING PROTEIN"/>
    <property type="match status" value="1"/>
</dbReference>
<dbReference type="PANTHER" id="PTHR33112">
    <property type="entry name" value="DOMAIN PROTEIN, PUTATIVE-RELATED"/>
    <property type="match status" value="1"/>
</dbReference>
<evidence type="ECO:0000313" key="3">
    <source>
        <dbReference type="Proteomes" id="UP000462212"/>
    </source>
</evidence>
<proteinExistence type="predicted"/>
<name>A0A8H8RHG9_9HELO</name>
<dbReference type="EMBL" id="QGMJ01000516">
    <property type="protein sequence ID" value="TVY35525.1"/>
    <property type="molecule type" value="Genomic_DNA"/>
</dbReference>
<evidence type="ECO:0000259" key="1">
    <source>
        <dbReference type="Pfam" id="PF06985"/>
    </source>
</evidence>
<feature type="domain" description="Heterokaryon incompatibility" evidence="1">
    <location>
        <begin position="227"/>
        <end position="376"/>
    </location>
</feature>
<dbReference type="AlphaFoldDB" id="A0A8H8RHG9"/>
<protein>
    <recommendedName>
        <fullName evidence="1">Heterokaryon incompatibility domain-containing protein</fullName>
    </recommendedName>
</protein>
<sequence>MSYHSQTSMDKRQKAVERAGGPTSLCLKCRLLDLSYLGFLHDRNWPTENYRLSFTLAEAAASAAHCWICGWLASLADDKDFALATRIQVGFDTYRYSTLEPPAEWKPWNEQTQASQLCLYIDGREAGGKFEYKGAFQKSGGPTPEHVSAMLDHDDPIAVAAKADPYTARLRPPVVDMRIFKFWMDQCTRHHGSICGKTRFMSRSIDSMRFIDVIDDCIVESANNVEWVAMSYVWGEAQEHALKKGNFTSYHQPGSLAKEMVPPTIRDAMAVTRAMGERFLWVDSLCIIQDDDEDKLRNIPAMGIIYGQAVVTIISAAGEKVSSPIPGVQEASPRSVQETFEINGTWLVSSLDTPHEVYQGYLQNCKWNTRGWTYQECLLPSRCLIFDTEQVYWQCHRASWCEDAFWEQDALDAPIIYRHCLGKPEMLSLLEDKSKDWSPLFSIVLNMYLTRQLTSQSDRLAALSGILSVLEKSTGQRFFWGMPENHLEFALSWTTDDPAIPRNTARQITAPGGPASPFPSWSWSGWLGSQILGGTGSYDMGLLGLSFYRIDYDGNPIPIQEDMDAMVSQWNKDVISKLGTDTVTYPRYPANLEHSWMDKSKTEITVSHIPSSIRLSDAAPSLLCFWTSTATLKIKKEPTGSPPIPKIGITDGKTEIRGFWGWTDFTLEEEEGKFIVIGAKKERMSHGGRHTLTLIFVAVADDGVCYRRHIVSDLPESAWLKLENRKWEMVCLG</sequence>
<evidence type="ECO:0000313" key="2">
    <source>
        <dbReference type="EMBL" id="TVY35525.1"/>
    </source>
</evidence>
<keyword evidence="3" id="KW-1185">Reference proteome</keyword>
<comment type="caution">
    <text evidence="2">The sequence shown here is derived from an EMBL/GenBank/DDBJ whole genome shotgun (WGS) entry which is preliminary data.</text>
</comment>
<dbReference type="InterPro" id="IPR010730">
    <property type="entry name" value="HET"/>
</dbReference>
<accession>A0A8H8RHG9</accession>
<gene>
    <name evidence="2" type="ORF">LSUB1_G005389</name>
</gene>